<feature type="transmembrane region" description="Helical" evidence="4">
    <location>
        <begin position="110"/>
        <end position="129"/>
    </location>
</feature>
<evidence type="ECO:0000259" key="7">
    <source>
        <dbReference type="PROSITE" id="PS51832"/>
    </source>
</evidence>
<dbReference type="EMBL" id="JBHSNC010000024">
    <property type="protein sequence ID" value="MFC5529384.1"/>
    <property type="molecule type" value="Genomic_DNA"/>
</dbReference>
<evidence type="ECO:0000256" key="3">
    <source>
        <dbReference type="ARBA" id="ARBA00023136"/>
    </source>
</evidence>
<proteinExistence type="predicted"/>
<feature type="transmembrane region" description="Helical" evidence="4">
    <location>
        <begin position="230"/>
        <end position="252"/>
    </location>
</feature>
<reference evidence="9" key="1">
    <citation type="journal article" date="2019" name="Int. J. Syst. Evol. Microbiol.">
        <title>The Global Catalogue of Microorganisms (GCM) 10K type strain sequencing project: providing services to taxonomists for standard genome sequencing and annotation.</title>
        <authorList>
            <consortium name="The Broad Institute Genomics Platform"/>
            <consortium name="The Broad Institute Genome Sequencing Center for Infectious Disease"/>
            <person name="Wu L."/>
            <person name="Ma J."/>
        </authorList>
    </citation>
    <scope>NUCLEOTIDE SEQUENCE [LARGE SCALE GENOMIC DNA]</scope>
    <source>
        <strain evidence="9">CGMCC 1.18578</strain>
    </source>
</reference>
<dbReference type="Proteomes" id="UP001596108">
    <property type="component" value="Unassembled WGS sequence"/>
</dbReference>
<dbReference type="PANTHER" id="PTHR43155:SF2">
    <property type="entry name" value="CYCLIC DI-GMP PHOSPHODIESTERASE PA4108"/>
    <property type="match status" value="1"/>
</dbReference>
<feature type="transmembrane region" description="Helical" evidence="4">
    <location>
        <begin position="41"/>
        <end position="64"/>
    </location>
</feature>
<keyword evidence="3 4" id="KW-0472">Membrane</keyword>
<dbReference type="RefSeq" id="WP_378111257.1">
    <property type="nucleotide sequence ID" value="NZ_JBHSNC010000024.1"/>
</dbReference>
<evidence type="ECO:0000259" key="6">
    <source>
        <dbReference type="PROSITE" id="PS51831"/>
    </source>
</evidence>
<dbReference type="CDD" id="cd00077">
    <property type="entry name" value="HDc"/>
    <property type="match status" value="1"/>
</dbReference>
<dbReference type="Pfam" id="PF00672">
    <property type="entry name" value="HAMP"/>
    <property type="match status" value="1"/>
</dbReference>
<dbReference type="SMART" id="SM00304">
    <property type="entry name" value="HAMP"/>
    <property type="match status" value="1"/>
</dbReference>
<dbReference type="InterPro" id="IPR003660">
    <property type="entry name" value="HAMP_dom"/>
</dbReference>
<dbReference type="PANTHER" id="PTHR43155">
    <property type="entry name" value="CYCLIC DI-GMP PHOSPHODIESTERASE PA4108-RELATED"/>
    <property type="match status" value="1"/>
</dbReference>
<keyword evidence="4" id="KW-1133">Transmembrane helix</keyword>
<dbReference type="Gene3D" id="6.10.340.10">
    <property type="match status" value="1"/>
</dbReference>
<dbReference type="PROSITE" id="PS51831">
    <property type="entry name" value="HD"/>
    <property type="match status" value="1"/>
</dbReference>
<dbReference type="SUPFAM" id="SSF109604">
    <property type="entry name" value="HD-domain/PDEase-like"/>
    <property type="match status" value="1"/>
</dbReference>
<accession>A0ABW0QYM4</accession>
<evidence type="ECO:0000256" key="4">
    <source>
        <dbReference type="SAM" id="Phobius"/>
    </source>
</evidence>
<gene>
    <name evidence="8" type="ORF">ACFPQ4_07965</name>
</gene>
<dbReference type="Pfam" id="PF13487">
    <property type="entry name" value="HD_5"/>
    <property type="match status" value="1"/>
</dbReference>
<protein>
    <submittedName>
        <fullName evidence="8">HD domain-containing phosphohydrolase</fullName>
    </submittedName>
</protein>
<feature type="transmembrane region" description="Helical" evidence="4">
    <location>
        <begin position="12"/>
        <end position="35"/>
    </location>
</feature>
<dbReference type="PROSITE" id="PS51832">
    <property type="entry name" value="HD_GYP"/>
    <property type="match status" value="1"/>
</dbReference>
<feature type="transmembrane region" description="Helical" evidence="4">
    <location>
        <begin position="196"/>
        <end position="218"/>
    </location>
</feature>
<evidence type="ECO:0000256" key="1">
    <source>
        <dbReference type="ARBA" id="ARBA00004236"/>
    </source>
</evidence>
<feature type="transmembrane region" description="Helical" evidence="4">
    <location>
        <begin position="135"/>
        <end position="158"/>
    </location>
</feature>
<dbReference type="SMART" id="SM00471">
    <property type="entry name" value="HDc"/>
    <property type="match status" value="1"/>
</dbReference>
<comment type="subcellular location">
    <subcellularLocation>
        <location evidence="1">Cell membrane</location>
    </subcellularLocation>
</comment>
<dbReference type="PROSITE" id="PS50885">
    <property type="entry name" value="HAMP"/>
    <property type="match status" value="1"/>
</dbReference>
<evidence type="ECO:0000259" key="5">
    <source>
        <dbReference type="PROSITE" id="PS50885"/>
    </source>
</evidence>
<feature type="domain" description="HAMP" evidence="5">
    <location>
        <begin position="254"/>
        <end position="306"/>
    </location>
</feature>
<keyword evidence="9" id="KW-1185">Reference proteome</keyword>
<keyword evidence="2" id="KW-1003">Cell membrane</keyword>
<feature type="domain" description="HD" evidence="6">
    <location>
        <begin position="330"/>
        <end position="455"/>
    </location>
</feature>
<evidence type="ECO:0000313" key="8">
    <source>
        <dbReference type="EMBL" id="MFC5529384.1"/>
    </source>
</evidence>
<name>A0ABW0QYM4_9BACL</name>
<dbReference type="InterPro" id="IPR006674">
    <property type="entry name" value="HD_domain"/>
</dbReference>
<dbReference type="InterPro" id="IPR003607">
    <property type="entry name" value="HD/PDEase_dom"/>
</dbReference>
<dbReference type="Gene3D" id="1.10.3210.10">
    <property type="entry name" value="Hypothetical protein af1432"/>
    <property type="match status" value="1"/>
</dbReference>
<sequence length="527" mass="58727">MQIYHRFIRQLVRNYLIGSGIAVLGVGSLFIFSSLQESWDVYWRLALVLVVSLVIMLATELFVFNKHLLPIRRLLSESEDAIPLERLRGVYLHTHRLPILSVKRIFGPHLLGLSVPGIVVTFVCVKRAWIDIPAYYIGLAAVGALLVASLHALIEYFLTAQAIQPLLAHIHGLAERRYGAELSLDGRVLVSIQTKFQLSAFLIGTFPLGLFALAGQIRLHKLSGENNAEYWQWAALILVMGIGFSSLGAWLLSLNIQKPIRNLYEKMGAVKEGNFGARANDYYSDEFSKLVSGFNHMLDGLKTREKQNAQLLQSYFTTLAAALDARDAYTAGHSERVAYYSVQIGKLALMSEPELDTLHKTALLHDIGKIGVRDAVLLKEGKLTNEEFSLIKEHPVLGEKILRQIEPAEAMSELLPGVRSHHEQYNGKGYPDGLAGEQIPYSGRIIAIADAFDAMTSDRPYRRGMSVELALGILEEGSGSQWDPGLARLFVSWMRQTQDEVAATAETLSDRAAARLENNREYSENNR</sequence>
<feature type="domain" description="HD-GYP" evidence="7">
    <location>
        <begin position="308"/>
        <end position="506"/>
    </location>
</feature>
<dbReference type="InterPro" id="IPR037522">
    <property type="entry name" value="HD_GYP_dom"/>
</dbReference>
<dbReference type="CDD" id="cd06225">
    <property type="entry name" value="HAMP"/>
    <property type="match status" value="1"/>
</dbReference>
<keyword evidence="4" id="KW-0812">Transmembrane</keyword>
<evidence type="ECO:0000256" key="2">
    <source>
        <dbReference type="ARBA" id="ARBA00022475"/>
    </source>
</evidence>
<comment type="caution">
    <text evidence="8">The sequence shown here is derived from an EMBL/GenBank/DDBJ whole genome shotgun (WGS) entry which is preliminary data.</text>
</comment>
<evidence type="ECO:0000313" key="9">
    <source>
        <dbReference type="Proteomes" id="UP001596108"/>
    </source>
</evidence>
<organism evidence="8 9">
    <name type="scientific">Cohnella yongneupensis</name>
    <dbReference type="NCBI Taxonomy" id="425006"/>
    <lineage>
        <taxon>Bacteria</taxon>
        <taxon>Bacillati</taxon>
        <taxon>Bacillota</taxon>
        <taxon>Bacilli</taxon>
        <taxon>Bacillales</taxon>
        <taxon>Paenibacillaceae</taxon>
        <taxon>Cohnella</taxon>
    </lineage>
</organism>
<dbReference type="SUPFAM" id="SSF158472">
    <property type="entry name" value="HAMP domain-like"/>
    <property type="match status" value="1"/>
</dbReference>